<reference evidence="2 3" key="1">
    <citation type="submission" date="2019-10" db="EMBL/GenBank/DDBJ databases">
        <title>Rudanella paleaurantiibacter sp. nov., isolated from sludge.</title>
        <authorList>
            <person name="Xu S.Q."/>
        </authorList>
    </citation>
    <scope>NUCLEOTIDE SEQUENCE [LARGE SCALE GENOMIC DNA]</scope>
    <source>
        <strain evidence="2 3">HX-22-17</strain>
    </source>
</reference>
<gene>
    <name evidence="2" type="ORF">F5984_24150</name>
</gene>
<feature type="transmembrane region" description="Helical" evidence="1">
    <location>
        <begin position="48"/>
        <end position="67"/>
    </location>
</feature>
<keyword evidence="1" id="KW-0472">Membrane</keyword>
<keyword evidence="1" id="KW-1133">Transmembrane helix</keyword>
<dbReference type="InterPro" id="IPR025407">
    <property type="entry name" value="DUF4133"/>
</dbReference>
<protein>
    <submittedName>
        <fullName evidence="2">DUF4133 domain-containing protein</fullName>
    </submittedName>
</protein>
<name>A0A7J5TSM1_9BACT</name>
<organism evidence="2 3">
    <name type="scientific">Rudanella paleaurantiibacter</name>
    <dbReference type="NCBI Taxonomy" id="2614655"/>
    <lineage>
        <taxon>Bacteria</taxon>
        <taxon>Pseudomonadati</taxon>
        <taxon>Bacteroidota</taxon>
        <taxon>Cytophagia</taxon>
        <taxon>Cytophagales</taxon>
        <taxon>Cytophagaceae</taxon>
        <taxon>Rudanella</taxon>
    </lineage>
</organism>
<sequence>MKSYSIYRGVDNEIEFRGLRGQHFYYAAAGLIASVFVTLFSYIVGLPILLAILLLALGAGGTLTWCFTQQGRYGRWGAMKQKVQRLKPSFVCQYQSFNRLVPVRQHTTRKAR</sequence>
<evidence type="ECO:0000313" key="2">
    <source>
        <dbReference type="EMBL" id="KAB7726416.1"/>
    </source>
</evidence>
<keyword evidence="1" id="KW-0812">Transmembrane</keyword>
<dbReference type="RefSeq" id="WP_019990981.1">
    <property type="nucleotide sequence ID" value="NZ_WELI01000015.1"/>
</dbReference>
<dbReference type="Pfam" id="PF13571">
    <property type="entry name" value="DUF4133"/>
    <property type="match status" value="1"/>
</dbReference>
<dbReference type="Proteomes" id="UP000488299">
    <property type="component" value="Unassembled WGS sequence"/>
</dbReference>
<comment type="caution">
    <text evidence="2">The sequence shown here is derived from an EMBL/GenBank/DDBJ whole genome shotgun (WGS) entry which is preliminary data.</text>
</comment>
<evidence type="ECO:0000256" key="1">
    <source>
        <dbReference type="SAM" id="Phobius"/>
    </source>
</evidence>
<accession>A0A7J5TSM1</accession>
<proteinExistence type="predicted"/>
<evidence type="ECO:0000313" key="3">
    <source>
        <dbReference type="Proteomes" id="UP000488299"/>
    </source>
</evidence>
<dbReference type="AlphaFoldDB" id="A0A7J5TSM1"/>
<keyword evidence="3" id="KW-1185">Reference proteome</keyword>
<dbReference type="EMBL" id="WELI01000015">
    <property type="protein sequence ID" value="KAB7726416.1"/>
    <property type="molecule type" value="Genomic_DNA"/>
</dbReference>
<feature type="transmembrane region" description="Helical" evidence="1">
    <location>
        <begin position="24"/>
        <end position="42"/>
    </location>
</feature>